<proteinExistence type="predicted"/>
<sequence length="59" mass="6562">MKTRRSPAGFDALFFSHRSFVRTDRMKKTIFISFRIADAVAVMPAVDRRGGSGAVYHAG</sequence>
<protein>
    <submittedName>
        <fullName evidence="1">Uncharacterized protein</fullName>
    </submittedName>
</protein>
<reference evidence="1" key="1">
    <citation type="submission" date="2021-05" db="EMBL/GenBank/DDBJ databases">
        <title>First report of NDM-5 and VEB-6 producing Proteus mirabilis isolated from blood of a sepsis patient in Kolkata, India.</title>
        <authorList>
            <person name="Halder G."/>
            <person name="Chaudhuri B."/>
            <person name="Dutta S."/>
        </authorList>
    </citation>
    <scope>NUCLEOTIDE SEQUENCE [LARGE SCALE GENOMIC DNA]</scope>
    <source>
        <strain evidence="1">7049</strain>
    </source>
</reference>
<gene>
    <name evidence="1" type="ORF">I3679_013685</name>
</gene>
<dbReference type="EMBL" id="JADQCH020000002">
    <property type="protein sequence ID" value="MEY2344649.1"/>
    <property type="molecule type" value="Genomic_DNA"/>
</dbReference>
<name>A0ABD5LZ09_PROMI</name>
<evidence type="ECO:0000313" key="1">
    <source>
        <dbReference type="EMBL" id="MEY2344649.1"/>
    </source>
</evidence>
<dbReference type="AlphaFoldDB" id="A0ABD5LZ09"/>
<organism evidence="1">
    <name type="scientific">Proteus mirabilis</name>
    <dbReference type="NCBI Taxonomy" id="584"/>
    <lineage>
        <taxon>Bacteria</taxon>
        <taxon>Pseudomonadati</taxon>
        <taxon>Pseudomonadota</taxon>
        <taxon>Gammaproteobacteria</taxon>
        <taxon>Enterobacterales</taxon>
        <taxon>Morganellaceae</taxon>
        <taxon>Proteus</taxon>
    </lineage>
</organism>
<comment type="caution">
    <text evidence="1">The sequence shown here is derived from an EMBL/GenBank/DDBJ whole genome shotgun (WGS) entry which is preliminary data.</text>
</comment>
<accession>A0ABD5LZ09</accession>